<keyword evidence="10" id="KW-0732">Signal</keyword>
<keyword evidence="4" id="KW-0597">Phosphoprotein</keyword>
<comment type="cofactor">
    <cofactor evidence="2">
        <name>Zn(2+)</name>
        <dbReference type="ChEBI" id="CHEBI:29105"/>
    </cofactor>
</comment>
<sequence>MKQALAATALLCIAQLSSAAATEPAVPQSVIYVIGDGMGMEYITAYRHFADDPTTDELEDTLFDRYFVGTSATHPHEHGLVTDSAAGATALSAGIKTYNGAIAVDVDKQPVETLLERAKKLGYSTGMVSTSQINHATPASFAAHVDSRQKYDDIADQYLDNRIDGKPWVDVLIGGGEQYFKRDNRDLVAGFTALGYHYADDFASLDSIEKAPALALLAPKGLPFAIDQPPANRLAVMTAKALALLPKNKPFFLLVEASEIDWCGHANDIACAMAEMRDAEETLKVVGNYVAGHRDTVMVMTADHSTGGLSMGANGEYEWRASVVRGVTASANELARQLKDAGSDWQQTWLELTGIALTSEQHNTIARQVKASRRASTETEKNAAKTELRATLLSAIDRASVTGWTTSGHTGGDVPVFAAGVNAEQFAGHQDNTAIAQKLFTRLHPAQ</sequence>
<keyword evidence="7" id="KW-0862">Zinc</keyword>
<dbReference type="Gene3D" id="1.10.60.40">
    <property type="match status" value="1"/>
</dbReference>
<evidence type="ECO:0000256" key="8">
    <source>
        <dbReference type="ARBA" id="ARBA00022842"/>
    </source>
</evidence>
<dbReference type="SMART" id="SM00098">
    <property type="entry name" value="alkPPc"/>
    <property type="match status" value="1"/>
</dbReference>
<dbReference type="CDD" id="cd16012">
    <property type="entry name" value="ALP"/>
    <property type="match status" value="1"/>
</dbReference>
<name>A0ABV7HQS3_9GAMM</name>
<proteinExistence type="inferred from homology"/>
<comment type="similarity">
    <text evidence="3 9">Belongs to the alkaline phosphatase family.</text>
</comment>
<dbReference type="Pfam" id="PF00245">
    <property type="entry name" value="Alk_phosphatase"/>
    <property type="match status" value="1"/>
</dbReference>
<evidence type="ECO:0000256" key="10">
    <source>
        <dbReference type="SAM" id="SignalP"/>
    </source>
</evidence>
<evidence type="ECO:0000256" key="6">
    <source>
        <dbReference type="ARBA" id="ARBA00022801"/>
    </source>
</evidence>
<dbReference type="Gene3D" id="3.40.720.10">
    <property type="entry name" value="Alkaline Phosphatase, subunit A"/>
    <property type="match status" value="1"/>
</dbReference>
<evidence type="ECO:0000256" key="7">
    <source>
        <dbReference type="ARBA" id="ARBA00022833"/>
    </source>
</evidence>
<dbReference type="SUPFAM" id="SSF53649">
    <property type="entry name" value="Alkaline phosphatase-like"/>
    <property type="match status" value="1"/>
</dbReference>
<keyword evidence="6" id="KW-0378">Hydrolase</keyword>
<dbReference type="EMBL" id="JBHRTL010000028">
    <property type="protein sequence ID" value="MFC3156169.1"/>
    <property type="molecule type" value="Genomic_DNA"/>
</dbReference>
<accession>A0ABV7HQS3</accession>
<dbReference type="PANTHER" id="PTHR11596:SF5">
    <property type="entry name" value="ALKALINE PHOSPHATASE"/>
    <property type="match status" value="1"/>
</dbReference>
<evidence type="ECO:0000256" key="5">
    <source>
        <dbReference type="ARBA" id="ARBA00022723"/>
    </source>
</evidence>
<organism evidence="11 12">
    <name type="scientific">Gilvimarinus japonicus</name>
    <dbReference type="NCBI Taxonomy" id="1796469"/>
    <lineage>
        <taxon>Bacteria</taxon>
        <taxon>Pseudomonadati</taxon>
        <taxon>Pseudomonadota</taxon>
        <taxon>Gammaproteobacteria</taxon>
        <taxon>Cellvibrionales</taxon>
        <taxon>Cellvibrionaceae</taxon>
        <taxon>Gilvimarinus</taxon>
    </lineage>
</organism>
<dbReference type="RefSeq" id="WP_382417299.1">
    <property type="nucleotide sequence ID" value="NZ_AP031500.1"/>
</dbReference>
<protein>
    <submittedName>
        <fullName evidence="11">Alkaline phosphatase</fullName>
    </submittedName>
</protein>
<evidence type="ECO:0000313" key="11">
    <source>
        <dbReference type="EMBL" id="MFC3156169.1"/>
    </source>
</evidence>
<dbReference type="PANTHER" id="PTHR11596">
    <property type="entry name" value="ALKALINE PHOSPHATASE"/>
    <property type="match status" value="1"/>
</dbReference>
<evidence type="ECO:0000256" key="1">
    <source>
        <dbReference type="ARBA" id="ARBA00001946"/>
    </source>
</evidence>
<evidence type="ECO:0000256" key="3">
    <source>
        <dbReference type="ARBA" id="ARBA00005984"/>
    </source>
</evidence>
<keyword evidence="5" id="KW-0479">Metal-binding</keyword>
<evidence type="ECO:0000256" key="2">
    <source>
        <dbReference type="ARBA" id="ARBA00001947"/>
    </source>
</evidence>
<evidence type="ECO:0000313" key="12">
    <source>
        <dbReference type="Proteomes" id="UP001595548"/>
    </source>
</evidence>
<dbReference type="Proteomes" id="UP001595548">
    <property type="component" value="Unassembled WGS sequence"/>
</dbReference>
<dbReference type="InterPro" id="IPR001952">
    <property type="entry name" value="Alkaline_phosphatase"/>
</dbReference>
<dbReference type="PROSITE" id="PS00123">
    <property type="entry name" value="ALKALINE_PHOSPHATASE"/>
    <property type="match status" value="1"/>
</dbReference>
<dbReference type="PRINTS" id="PR00113">
    <property type="entry name" value="ALKPHPHTASE"/>
</dbReference>
<keyword evidence="8" id="KW-0460">Magnesium</keyword>
<comment type="cofactor">
    <cofactor evidence="1">
        <name>Mg(2+)</name>
        <dbReference type="ChEBI" id="CHEBI:18420"/>
    </cofactor>
</comment>
<dbReference type="InterPro" id="IPR018299">
    <property type="entry name" value="Alkaline_phosphatase_AS"/>
</dbReference>
<feature type="chain" id="PRO_5046437823" evidence="10">
    <location>
        <begin position="20"/>
        <end position="447"/>
    </location>
</feature>
<comment type="caution">
    <text evidence="11">The sequence shown here is derived from an EMBL/GenBank/DDBJ whole genome shotgun (WGS) entry which is preliminary data.</text>
</comment>
<gene>
    <name evidence="11" type="ORF">ACFOEB_13245</name>
</gene>
<evidence type="ECO:0000256" key="4">
    <source>
        <dbReference type="ARBA" id="ARBA00022553"/>
    </source>
</evidence>
<reference evidence="12" key="1">
    <citation type="journal article" date="2019" name="Int. J. Syst. Evol. Microbiol.">
        <title>The Global Catalogue of Microorganisms (GCM) 10K type strain sequencing project: providing services to taxonomists for standard genome sequencing and annotation.</title>
        <authorList>
            <consortium name="The Broad Institute Genomics Platform"/>
            <consortium name="The Broad Institute Genome Sequencing Center for Infectious Disease"/>
            <person name="Wu L."/>
            <person name="Ma J."/>
        </authorList>
    </citation>
    <scope>NUCLEOTIDE SEQUENCE [LARGE SCALE GENOMIC DNA]</scope>
    <source>
        <strain evidence="12">KCTC 52141</strain>
    </source>
</reference>
<keyword evidence="12" id="KW-1185">Reference proteome</keyword>
<evidence type="ECO:0000256" key="9">
    <source>
        <dbReference type="RuleBase" id="RU003946"/>
    </source>
</evidence>
<feature type="signal peptide" evidence="10">
    <location>
        <begin position="1"/>
        <end position="19"/>
    </location>
</feature>
<dbReference type="InterPro" id="IPR017850">
    <property type="entry name" value="Alkaline_phosphatase_core_sf"/>
</dbReference>